<keyword evidence="1" id="KW-0472">Membrane</keyword>
<dbReference type="AlphaFoldDB" id="A0A1B2HH54"/>
<name>A0A1B2HH54_9PSEU</name>
<dbReference type="EMBL" id="CP016793">
    <property type="protein sequence ID" value="ANZ37038.1"/>
    <property type="molecule type" value="Genomic_DNA"/>
</dbReference>
<protein>
    <submittedName>
        <fullName evidence="2">Uncharacterized protein</fullName>
    </submittedName>
</protein>
<keyword evidence="1" id="KW-0812">Transmembrane</keyword>
<accession>A0A1B2HH54</accession>
<evidence type="ECO:0000313" key="3">
    <source>
        <dbReference type="Proteomes" id="UP000093053"/>
    </source>
</evidence>
<feature type="transmembrane region" description="Helical" evidence="1">
    <location>
        <begin position="52"/>
        <end position="73"/>
    </location>
</feature>
<gene>
    <name evidence="2" type="ORF">BBK82_14130</name>
</gene>
<evidence type="ECO:0000256" key="1">
    <source>
        <dbReference type="SAM" id="Phobius"/>
    </source>
</evidence>
<evidence type="ECO:0000313" key="2">
    <source>
        <dbReference type="EMBL" id="ANZ37038.1"/>
    </source>
</evidence>
<dbReference type="KEGG" id="led:BBK82_14130"/>
<reference evidence="2 3" key="1">
    <citation type="submission" date="2016-07" db="EMBL/GenBank/DDBJ databases">
        <title>Complete genome sequence of the Lentzea guizhouensis DHS C013.</title>
        <authorList>
            <person name="Cao C."/>
        </authorList>
    </citation>
    <scope>NUCLEOTIDE SEQUENCE [LARGE SCALE GENOMIC DNA]</scope>
    <source>
        <strain evidence="2 3">DHS C013</strain>
    </source>
</reference>
<sequence>MRRLLPRDVEHVSPGYSRQVTFNPIRWLERYVEWWDDRGRQNAAGPTPMHIYWMWVSWSVCAVVLITTLAVAAR</sequence>
<keyword evidence="3" id="KW-1185">Reference proteome</keyword>
<proteinExistence type="predicted"/>
<dbReference type="Proteomes" id="UP000093053">
    <property type="component" value="Chromosome"/>
</dbReference>
<keyword evidence="1" id="KW-1133">Transmembrane helix</keyword>
<dbReference type="STRING" id="1586287.BBK82_14130"/>
<organism evidence="2 3">
    <name type="scientific">Lentzea guizhouensis</name>
    <dbReference type="NCBI Taxonomy" id="1586287"/>
    <lineage>
        <taxon>Bacteria</taxon>
        <taxon>Bacillati</taxon>
        <taxon>Actinomycetota</taxon>
        <taxon>Actinomycetes</taxon>
        <taxon>Pseudonocardiales</taxon>
        <taxon>Pseudonocardiaceae</taxon>
        <taxon>Lentzea</taxon>
    </lineage>
</organism>